<comment type="caution">
    <text evidence="2">The sequence shown here is derived from an EMBL/GenBank/DDBJ whole genome shotgun (WGS) entry which is preliminary data.</text>
</comment>
<dbReference type="InterPro" id="IPR025644">
    <property type="entry name" value="DUF4344"/>
</dbReference>
<dbReference type="RefSeq" id="WP_174137001.1">
    <property type="nucleotide sequence ID" value="NZ_JABUFE010000003.1"/>
</dbReference>
<gene>
    <name evidence="2" type="ORF">HRQ87_07860</name>
</gene>
<dbReference type="Proteomes" id="UP000777935">
    <property type="component" value="Unassembled WGS sequence"/>
</dbReference>
<evidence type="ECO:0000313" key="3">
    <source>
        <dbReference type="Proteomes" id="UP000777935"/>
    </source>
</evidence>
<sequence length="246" mass="27663">MAHCLKVLSCALALPALVAWPVQAQDPVTPFAEDVLLHVIAHEIGHAVIREFDLPILAREEMQADMFATLAISLLFPERSDAVIRARVQSLLLEGDDESVFSEYPDDYDRAGQILCLYYGLASQDRTEFAQEFGLTGDDATNCRGTAPEIARSWRRLTAPLLRPDYAPVTEVAIRYAETDIPQALSDSETMQQAYTLLATFDWHSMITLRIESCEDTAYWQRNGRVLMVCDSYIERFNEQAGQITP</sequence>
<dbReference type="Pfam" id="PF14247">
    <property type="entry name" value="DUF4344"/>
    <property type="match status" value="1"/>
</dbReference>
<accession>A0ABX2IWQ9</accession>
<organism evidence="2 3">
    <name type="scientific">Parasulfitobacter algicola</name>
    <dbReference type="NCBI Taxonomy" id="2614809"/>
    <lineage>
        <taxon>Bacteria</taxon>
        <taxon>Pseudomonadati</taxon>
        <taxon>Pseudomonadota</taxon>
        <taxon>Alphaproteobacteria</taxon>
        <taxon>Rhodobacterales</taxon>
        <taxon>Roseobacteraceae</taxon>
        <taxon>Parasulfitobacter</taxon>
    </lineage>
</organism>
<feature type="chain" id="PRO_5045067711" description="Metallopeptidase" evidence="1">
    <location>
        <begin position="25"/>
        <end position="246"/>
    </location>
</feature>
<reference evidence="2 3" key="1">
    <citation type="submission" date="2020-06" db="EMBL/GenBank/DDBJ databases">
        <title>Sulfitobacter algicola sp. nov., isolated from green algae.</title>
        <authorList>
            <person name="Wang C."/>
        </authorList>
    </citation>
    <scope>NUCLEOTIDE SEQUENCE [LARGE SCALE GENOMIC DNA]</scope>
    <source>
        <strain evidence="2 3">1151</strain>
    </source>
</reference>
<evidence type="ECO:0000256" key="1">
    <source>
        <dbReference type="SAM" id="SignalP"/>
    </source>
</evidence>
<feature type="signal peptide" evidence="1">
    <location>
        <begin position="1"/>
        <end position="24"/>
    </location>
</feature>
<keyword evidence="1" id="KW-0732">Signal</keyword>
<dbReference type="EMBL" id="JABUFE010000003">
    <property type="protein sequence ID" value="NSX54718.1"/>
    <property type="molecule type" value="Genomic_DNA"/>
</dbReference>
<evidence type="ECO:0008006" key="4">
    <source>
        <dbReference type="Google" id="ProtNLM"/>
    </source>
</evidence>
<keyword evidence="3" id="KW-1185">Reference proteome</keyword>
<evidence type="ECO:0000313" key="2">
    <source>
        <dbReference type="EMBL" id="NSX54718.1"/>
    </source>
</evidence>
<proteinExistence type="predicted"/>
<protein>
    <recommendedName>
        <fullName evidence="4">Metallopeptidase</fullName>
    </recommendedName>
</protein>
<name>A0ABX2IWQ9_9RHOB</name>